<keyword evidence="1" id="KW-0175">Coiled coil</keyword>
<organism evidence="2">
    <name type="scientific">uncultured Thermomicrobiales bacterium</name>
    <dbReference type="NCBI Taxonomy" id="1645740"/>
    <lineage>
        <taxon>Bacteria</taxon>
        <taxon>Pseudomonadati</taxon>
        <taxon>Thermomicrobiota</taxon>
        <taxon>Thermomicrobia</taxon>
        <taxon>Thermomicrobiales</taxon>
        <taxon>environmental samples</taxon>
    </lineage>
</organism>
<name>A0A6J4V159_9BACT</name>
<protein>
    <submittedName>
        <fullName evidence="2">Uncharacterized protein</fullName>
    </submittedName>
</protein>
<gene>
    <name evidence="2" type="ORF">AVDCRST_MAG70-1884</name>
</gene>
<feature type="coiled-coil region" evidence="1">
    <location>
        <begin position="294"/>
        <end position="357"/>
    </location>
</feature>
<dbReference type="EMBL" id="CADCWH010000302">
    <property type="protein sequence ID" value="CAA9563927.1"/>
    <property type="molecule type" value="Genomic_DNA"/>
</dbReference>
<evidence type="ECO:0000313" key="2">
    <source>
        <dbReference type="EMBL" id="CAA9563927.1"/>
    </source>
</evidence>
<dbReference type="AlphaFoldDB" id="A0A6J4V159"/>
<proteinExistence type="predicted"/>
<sequence>MRPTYATRLTVEPRPGDSRGQFLDRVVAVSEDWIRAVAVRHRLDVPVTGAVRRARNTGQSPSIEIVSSEDAVRRAWRALVRTPLGPGHPLEWPPVSEQVEIAIPGRDGDRAAVVTVRAAVGSSSGVVVPVPVEGKTPRVVAHYARDFAVRCGAETIESTPWVVDSPDVVELRDRLLAPDRMIPIIIVTPDLDGVPPVNVALVSRTMLGLARVVAVAPGADSDALSERLPGALTPVPGSVRLYWPCLDPGEDPLRHPVWTRDDLAAEDVGRRFDRVVFRLVAGIAAVHIGRDWEVEAIERAVERQRAGNRDAEVEELRAARHARDAAAARLEALGAELARARDEAEENARLYDLVERERAGLREETYQLQAKLRGMIVDPVTVGLASGVAADDAVPATLADAVRDAVARFGGPHIVVLPDAIEAAEEGSYSGGMQKPFEMLRGICEVARAYHDGTLNETFEVAFQSRGFSYRGNVSVTARGLYRDDYRFMWDNGRYQQPITVGPHLALGKGNPNNSLRMYWYVDTDERRFVLCHVGKHLPDTTT</sequence>
<accession>A0A6J4V159</accession>
<reference evidence="2" key="1">
    <citation type="submission" date="2020-02" db="EMBL/GenBank/DDBJ databases">
        <authorList>
            <person name="Meier V. D."/>
        </authorList>
    </citation>
    <scope>NUCLEOTIDE SEQUENCE</scope>
    <source>
        <strain evidence="2">AVDCRST_MAG70</strain>
    </source>
</reference>
<evidence type="ECO:0000256" key="1">
    <source>
        <dbReference type="SAM" id="Coils"/>
    </source>
</evidence>